<dbReference type="OrthoDB" id="155064at2759"/>
<gene>
    <name evidence="1" type="ORF">PHYBOEH_002173</name>
</gene>
<protein>
    <submittedName>
        <fullName evidence="1">Uncharacterized protein</fullName>
    </submittedName>
</protein>
<dbReference type="AlphaFoldDB" id="A0A8T1WY96"/>
<dbReference type="PANTHER" id="PTHR22538:SF1">
    <property type="entry name" value="VWFD DOMAIN-CONTAINING PROTEIN"/>
    <property type="match status" value="1"/>
</dbReference>
<dbReference type="EMBL" id="JAGDFL010000152">
    <property type="protein sequence ID" value="KAG7396520.1"/>
    <property type="molecule type" value="Genomic_DNA"/>
</dbReference>
<dbReference type="PANTHER" id="PTHR22538">
    <property type="entry name" value="CILIA- AND FLAGELLA-ASSOCIATED PROTEIN 74"/>
    <property type="match status" value="1"/>
</dbReference>
<name>A0A8T1WY96_9STRA</name>
<accession>A0A8T1WY96</accession>
<keyword evidence="2" id="KW-1185">Reference proteome</keyword>
<evidence type="ECO:0000313" key="2">
    <source>
        <dbReference type="Proteomes" id="UP000693981"/>
    </source>
</evidence>
<comment type="caution">
    <text evidence="1">The sequence shown here is derived from an EMBL/GenBank/DDBJ whole genome shotgun (WGS) entry which is preliminary data.</text>
</comment>
<evidence type="ECO:0000313" key="1">
    <source>
        <dbReference type="EMBL" id="KAG7396520.1"/>
    </source>
</evidence>
<organism evidence="1 2">
    <name type="scientific">Phytophthora boehmeriae</name>
    <dbReference type="NCBI Taxonomy" id="109152"/>
    <lineage>
        <taxon>Eukaryota</taxon>
        <taxon>Sar</taxon>
        <taxon>Stramenopiles</taxon>
        <taxon>Oomycota</taxon>
        <taxon>Peronosporomycetes</taxon>
        <taxon>Peronosporales</taxon>
        <taxon>Peronosporaceae</taxon>
        <taxon>Phytophthora</taxon>
    </lineage>
</organism>
<reference evidence="1" key="1">
    <citation type="submission" date="2021-02" db="EMBL/GenBank/DDBJ databases">
        <authorList>
            <person name="Palmer J.M."/>
        </authorList>
    </citation>
    <scope>NUCLEOTIDE SEQUENCE</scope>
    <source>
        <strain evidence="1">SCRP23</strain>
    </source>
</reference>
<proteinExistence type="predicted"/>
<sequence length="191" mass="19984">MGNNMLASAIANGLCSLDSSTTWVAASAPMIGSMGSDFIQEACDDTLTGVVSTLLDLFDECPVTTGRVALSYQTGNFASAELVAAYKAAQTAYAANVDAVMCSKSSSGLASVLEVVYVLAGQTVPHKSSQNDGIVEYGRCAFGLSTSSFDASTSSVNYLTNLNHADTSFRNGDSLFSSSKKPMKWFQTLMS</sequence>
<dbReference type="Proteomes" id="UP000693981">
    <property type="component" value="Unassembled WGS sequence"/>
</dbReference>